<evidence type="ECO:0000313" key="3">
    <source>
        <dbReference type="EMBL" id="VFK04447.1"/>
    </source>
</evidence>
<organism evidence="2">
    <name type="scientific">Candidatus Kentrum eta</name>
    <dbReference type="NCBI Taxonomy" id="2126337"/>
    <lineage>
        <taxon>Bacteria</taxon>
        <taxon>Pseudomonadati</taxon>
        <taxon>Pseudomonadota</taxon>
        <taxon>Gammaproteobacteria</taxon>
        <taxon>Candidatus Kentrum</taxon>
    </lineage>
</organism>
<dbReference type="EMBL" id="CAADFJ010000182">
    <property type="protein sequence ID" value="VFK04447.1"/>
    <property type="molecule type" value="Genomic_DNA"/>
</dbReference>
<gene>
    <name evidence="1" type="ORF">BECKH772A_GA0070896_100926</name>
    <name evidence="2" type="ORF">BECKH772B_GA0070898_101826</name>
    <name evidence="3" type="ORF">BECKH772C_GA0070978_101826</name>
</gene>
<dbReference type="EMBL" id="CAADFG010000092">
    <property type="protein sequence ID" value="VFJ95798.1"/>
    <property type="molecule type" value="Genomic_DNA"/>
</dbReference>
<dbReference type="EMBL" id="CAADFI010000182">
    <property type="protein sequence ID" value="VFK00208.1"/>
    <property type="molecule type" value="Genomic_DNA"/>
</dbReference>
<name>A0A450V5Z8_9GAMM</name>
<evidence type="ECO:0000313" key="2">
    <source>
        <dbReference type="EMBL" id="VFK00208.1"/>
    </source>
</evidence>
<sequence>MWKDPIVEEIHEYRDEYARQFNDDLHAICQDLREKQGQDVKTCCFLEPQARKKMGFQRATPGPQSID</sequence>
<evidence type="ECO:0000313" key="1">
    <source>
        <dbReference type="EMBL" id="VFJ95798.1"/>
    </source>
</evidence>
<reference evidence="2" key="1">
    <citation type="submission" date="2019-02" db="EMBL/GenBank/DDBJ databases">
        <authorList>
            <person name="Gruber-Vodicka R. H."/>
            <person name="Seah K. B. B."/>
        </authorList>
    </citation>
    <scope>NUCLEOTIDE SEQUENCE</scope>
    <source>
        <strain evidence="3">BECK_SA2B12</strain>
        <strain evidence="1">BECK_SA2B15</strain>
        <strain evidence="2">BECK_SA2B20</strain>
    </source>
</reference>
<proteinExistence type="predicted"/>
<protein>
    <submittedName>
        <fullName evidence="2">Uncharacterized protein</fullName>
    </submittedName>
</protein>
<accession>A0A450V5Z8</accession>
<dbReference type="AlphaFoldDB" id="A0A450V5Z8"/>